<dbReference type="Gene3D" id="1.20.5.850">
    <property type="entry name" value="Rbstp2229 protein"/>
    <property type="match status" value="1"/>
</dbReference>
<sequence length="137" mass="15888">MSIHSYIRLPNRSVTISEARKLIDDYQQSLRKTGEQLNYPYNERAFPYTIHEPDNLGNGEWLYLSSNDPDYHLIRIGIGEEPSMGMNGSLMPYIEISLERNSTFADKGKANELAKYMAKKLQGELQLFNGRRMLFHK</sequence>
<dbReference type="AlphaFoldDB" id="A0A2S7MYW3"/>
<reference evidence="1 2" key="1">
    <citation type="submission" date="2017-12" db="EMBL/GenBank/DDBJ databases">
        <title>Taxonomic description and draft genome of Pradoshia cofamensis Gen. nov., sp. nov., a thermotolerant bacillale isolated from anterior gut of earthworm Eisenia fetida.</title>
        <authorList>
            <person name="Saha T."/>
            <person name="Chakraborty R."/>
        </authorList>
    </citation>
    <scope>NUCLEOTIDE SEQUENCE [LARGE SCALE GENOMIC DNA]</scope>
    <source>
        <strain evidence="1 2">EAG3</strain>
    </source>
</reference>
<proteinExistence type="predicted"/>
<evidence type="ECO:0008006" key="3">
    <source>
        <dbReference type="Google" id="ProtNLM"/>
    </source>
</evidence>
<dbReference type="SUPFAM" id="SSF111171">
    <property type="entry name" value="Rbstp2229 protein"/>
    <property type="match status" value="1"/>
</dbReference>
<organism evidence="1 2">
    <name type="scientific">Pradoshia eiseniae</name>
    <dbReference type="NCBI Taxonomy" id="2064768"/>
    <lineage>
        <taxon>Bacteria</taxon>
        <taxon>Bacillati</taxon>
        <taxon>Bacillota</taxon>
        <taxon>Bacilli</taxon>
        <taxon>Bacillales</taxon>
        <taxon>Bacillaceae</taxon>
        <taxon>Pradoshia</taxon>
    </lineage>
</organism>
<dbReference type="Pfam" id="PF08968">
    <property type="entry name" value="DUF1885"/>
    <property type="match status" value="1"/>
</dbReference>
<dbReference type="OrthoDB" id="2966171at2"/>
<dbReference type="Gene3D" id="3.30.310.120">
    <property type="entry name" value="Rbstp2229 like protein"/>
    <property type="match status" value="1"/>
</dbReference>
<comment type="caution">
    <text evidence="1">The sequence shown here is derived from an EMBL/GenBank/DDBJ whole genome shotgun (WGS) entry which is preliminary data.</text>
</comment>
<name>A0A2S7MYW3_9BACI</name>
<gene>
    <name evidence="1" type="ORF">CYL18_11535</name>
</gene>
<dbReference type="RefSeq" id="WP_104849664.1">
    <property type="nucleotide sequence ID" value="NZ_PKOZ01000006.1"/>
</dbReference>
<evidence type="ECO:0000313" key="1">
    <source>
        <dbReference type="EMBL" id="PQD94959.1"/>
    </source>
</evidence>
<accession>A0A2S7MYW3</accession>
<dbReference type="InterPro" id="IPR036294">
    <property type="entry name" value="Rbstp2229-like_sf"/>
</dbReference>
<keyword evidence="2" id="KW-1185">Reference proteome</keyword>
<dbReference type="InterPro" id="IPR015062">
    <property type="entry name" value="DUF1885"/>
</dbReference>
<dbReference type="EMBL" id="PKOZ01000006">
    <property type="protein sequence ID" value="PQD94959.1"/>
    <property type="molecule type" value="Genomic_DNA"/>
</dbReference>
<dbReference type="Proteomes" id="UP000239663">
    <property type="component" value="Unassembled WGS sequence"/>
</dbReference>
<evidence type="ECO:0000313" key="2">
    <source>
        <dbReference type="Proteomes" id="UP000239663"/>
    </source>
</evidence>
<protein>
    <recommendedName>
        <fullName evidence="3">DUF1885 domain-containing protein</fullName>
    </recommendedName>
</protein>